<name>A0A9X2U3E9_9BACT</name>
<reference evidence="1" key="1">
    <citation type="submission" date="2022-08" db="EMBL/GenBank/DDBJ databases">
        <title>Genomic Encyclopedia of Type Strains, Phase V (KMG-V): Genome sequencing to study the core and pangenomes of soil and plant-associated prokaryotes.</title>
        <authorList>
            <person name="Whitman W."/>
        </authorList>
    </citation>
    <scope>NUCLEOTIDE SEQUENCE</scope>
    <source>
        <strain evidence="1">SP2016B</strain>
    </source>
</reference>
<comment type="caution">
    <text evidence="1">The sequence shown here is derived from an EMBL/GenBank/DDBJ whole genome shotgun (WGS) entry which is preliminary data.</text>
</comment>
<gene>
    <name evidence="1" type="ORF">GGP82_002686</name>
</gene>
<protein>
    <submittedName>
        <fullName evidence="1">Uncharacterized protein</fullName>
    </submittedName>
</protein>
<evidence type="ECO:0000313" key="2">
    <source>
        <dbReference type="Proteomes" id="UP001155034"/>
    </source>
</evidence>
<dbReference type="Proteomes" id="UP001155034">
    <property type="component" value="Unassembled WGS sequence"/>
</dbReference>
<evidence type="ECO:0000313" key="1">
    <source>
        <dbReference type="EMBL" id="MCS3866115.1"/>
    </source>
</evidence>
<sequence length="59" mass="6688">MPEAWMPQAWGSLLTMQLLIIQLLQSRLSADGRRFGTAQGDLVRRVKGASRSLRHKPRT</sequence>
<proteinExistence type="predicted"/>
<dbReference type="EMBL" id="JANTYZ010000009">
    <property type="protein sequence ID" value="MCS3866115.1"/>
    <property type="molecule type" value="Genomic_DNA"/>
</dbReference>
<organism evidence="1 2">
    <name type="scientific">Salinibacter ruber</name>
    <dbReference type="NCBI Taxonomy" id="146919"/>
    <lineage>
        <taxon>Bacteria</taxon>
        <taxon>Pseudomonadati</taxon>
        <taxon>Rhodothermota</taxon>
        <taxon>Rhodothermia</taxon>
        <taxon>Rhodothermales</taxon>
        <taxon>Salinibacteraceae</taxon>
        <taxon>Salinibacter</taxon>
    </lineage>
</organism>
<accession>A0A9X2U3E9</accession>
<dbReference type="AlphaFoldDB" id="A0A9X2U3E9"/>